<accession>A0AAE0LBW4</accession>
<evidence type="ECO:0000256" key="1">
    <source>
        <dbReference type="ARBA" id="ARBA00004370"/>
    </source>
</evidence>
<evidence type="ECO:0000256" key="3">
    <source>
        <dbReference type="ARBA" id="ARBA00022729"/>
    </source>
</evidence>
<keyword evidence="2" id="KW-0813">Transport</keyword>
<dbReference type="Proteomes" id="UP001190700">
    <property type="component" value="Unassembled WGS sequence"/>
</dbReference>
<dbReference type="InterPro" id="IPR005018">
    <property type="entry name" value="DOMON_domain"/>
</dbReference>
<proteinExistence type="predicted"/>
<comment type="caution">
    <text evidence="8">The sequence shown here is derived from an EMBL/GenBank/DDBJ whole genome shotgun (WGS) entry which is preliminary data.</text>
</comment>
<dbReference type="EMBL" id="LGRX02005132">
    <property type="protein sequence ID" value="KAK3279095.1"/>
    <property type="molecule type" value="Genomic_DNA"/>
</dbReference>
<feature type="domain" description="DOMON" evidence="7">
    <location>
        <begin position="54"/>
        <end position="163"/>
    </location>
</feature>
<feature type="compositionally biased region" description="Low complexity" evidence="5">
    <location>
        <begin position="189"/>
        <end position="202"/>
    </location>
</feature>
<name>A0AAE0LBW4_9CHLO</name>
<feature type="chain" id="PRO_5042175811" description="DOMON domain-containing protein" evidence="6">
    <location>
        <begin position="34"/>
        <end position="370"/>
    </location>
</feature>
<evidence type="ECO:0000313" key="9">
    <source>
        <dbReference type="Proteomes" id="UP001190700"/>
    </source>
</evidence>
<dbReference type="GO" id="GO:0016020">
    <property type="term" value="C:membrane"/>
    <property type="evidence" value="ECO:0007669"/>
    <property type="project" value="UniProtKB-SubCell"/>
</dbReference>
<dbReference type="CDD" id="cd09631">
    <property type="entry name" value="DOMON_DOH"/>
    <property type="match status" value="2"/>
</dbReference>
<dbReference type="PANTHER" id="PTHR23130:SF171">
    <property type="entry name" value="OS01G0895300 PROTEIN"/>
    <property type="match status" value="1"/>
</dbReference>
<evidence type="ECO:0000313" key="8">
    <source>
        <dbReference type="EMBL" id="KAK3279095.1"/>
    </source>
</evidence>
<reference evidence="8 9" key="1">
    <citation type="journal article" date="2015" name="Genome Biol. Evol.">
        <title>Comparative Genomics of a Bacterivorous Green Alga Reveals Evolutionary Causalities and Consequences of Phago-Mixotrophic Mode of Nutrition.</title>
        <authorList>
            <person name="Burns J.A."/>
            <person name="Paasch A."/>
            <person name="Narechania A."/>
            <person name="Kim E."/>
        </authorList>
    </citation>
    <scope>NUCLEOTIDE SEQUENCE [LARGE SCALE GENOMIC DNA]</scope>
    <source>
        <strain evidence="8 9">PLY_AMNH</strain>
    </source>
</reference>
<evidence type="ECO:0000256" key="6">
    <source>
        <dbReference type="SAM" id="SignalP"/>
    </source>
</evidence>
<feature type="compositionally biased region" description="Low complexity" evidence="5">
    <location>
        <begin position="208"/>
        <end position="249"/>
    </location>
</feature>
<evidence type="ECO:0000256" key="2">
    <source>
        <dbReference type="ARBA" id="ARBA00022448"/>
    </source>
</evidence>
<dbReference type="PROSITE" id="PS50836">
    <property type="entry name" value="DOMON"/>
    <property type="match status" value="2"/>
</dbReference>
<dbReference type="Pfam" id="PF03351">
    <property type="entry name" value="DOMON"/>
    <property type="match status" value="1"/>
</dbReference>
<comment type="subcellular location">
    <subcellularLocation>
        <location evidence="1">Membrane</location>
    </subcellularLocation>
</comment>
<organism evidence="8 9">
    <name type="scientific">Cymbomonas tetramitiformis</name>
    <dbReference type="NCBI Taxonomy" id="36881"/>
    <lineage>
        <taxon>Eukaryota</taxon>
        <taxon>Viridiplantae</taxon>
        <taxon>Chlorophyta</taxon>
        <taxon>Pyramimonadophyceae</taxon>
        <taxon>Pyramimonadales</taxon>
        <taxon>Pyramimonadaceae</taxon>
        <taxon>Cymbomonas</taxon>
    </lineage>
</organism>
<evidence type="ECO:0000256" key="5">
    <source>
        <dbReference type="SAM" id="MobiDB-lite"/>
    </source>
</evidence>
<feature type="region of interest" description="Disordered" evidence="5">
    <location>
        <begin position="189"/>
        <end position="256"/>
    </location>
</feature>
<feature type="domain" description="DOMON" evidence="7">
    <location>
        <begin position="270"/>
        <end position="370"/>
    </location>
</feature>
<dbReference type="PANTHER" id="PTHR23130">
    <property type="entry name" value="CYTOCHROME B561 AND DOMON DOMAIN-CONTAINING PROTEIN"/>
    <property type="match status" value="1"/>
</dbReference>
<feature type="signal peptide" evidence="6">
    <location>
        <begin position="1"/>
        <end position="33"/>
    </location>
</feature>
<keyword evidence="9" id="KW-1185">Reference proteome</keyword>
<gene>
    <name evidence="8" type="ORF">CYMTET_13005</name>
</gene>
<keyword evidence="4" id="KW-0472">Membrane</keyword>
<dbReference type="SMART" id="SM00664">
    <property type="entry name" value="DoH"/>
    <property type="match status" value="2"/>
</dbReference>
<protein>
    <recommendedName>
        <fullName evidence="7">DOMON domain-containing protein</fullName>
    </recommendedName>
</protein>
<sequence length="370" mass="37891">MQTFMGVPVPFQCTLTDWLRLFLIVGCLSLAVATDCTASSLSGYDCMEDVPEANDLKVHYTLTAESLRIGVQGTTSGYLAVAWAKTSSMTMTDAEAVIGWTESGSASVKTYLLDQYSATEGTPFEISDTAATLTDGTLLIEFTRPVTAQDDFTATQNLIWAARSTTGSGYHNLGRVQKAIAFAEQAAVPPTAGPTVPQTAGPTGSGTTGPTASLAPTTSPSTLSPTTRGPTTSPTGTATADPTSAPTGSGCSTPSSLAGFDCSAEVDAGSKFTLHWALSAQSLKIGLQGETSGYLSVAWTENAEKMIGSEAVIGWVGSDGVASVKTYDLNGKSSSGDSPLRGVGSRGIAVSAVGRARAFLHPAGAISALR</sequence>
<dbReference type="AlphaFoldDB" id="A0AAE0LBW4"/>
<keyword evidence="3 6" id="KW-0732">Signal</keyword>
<dbReference type="InterPro" id="IPR045266">
    <property type="entry name" value="DOH_DOMON"/>
</dbReference>
<evidence type="ECO:0000259" key="7">
    <source>
        <dbReference type="PROSITE" id="PS50836"/>
    </source>
</evidence>
<evidence type="ECO:0000256" key="4">
    <source>
        <dbReference type="ARBA" id="ARBA00023136"/>
    </source>
</evidence>